<organism evidence="1 2">
    <name type="scientific">Catellatospora coxensis</name>
    <dbReference type="NCBI Taxonomy" id="310354"/>
    <lineage>
        <taxon>Bacteria</taxon>
        <taxon>Bacillati</taxon>
        <taxon>Actinomycetota</taxon>
        <taxon>Actinomycetes</taxon>
        <taxon>Micromonosporales</taxon>
        <taxon>Micromonosporaceae</taxon>
        <taxon>Catellatospora</taxon>
    </lineage>
</organism>
<comment type="caution">
    <text evidence="1">The sequence shown here is derived from an EMBL/GenBank/DDBJ whole genome shotgun (WGS) entry which is preliminary data.</text>
</comment>
<proteinExistence type="predicted"/>
<dbReference type="EMBL" id="BONI01000159">
    <property type="protein sequence ID" value="GIG11603.1"/>
    <property type="molecule type" value="Genomic_DNA"/>
</dbReference>
<sequence length="200" mass="22441">MPGEALHDAGREGAIRAKRWLDSTTRVSQSWLNTDPGAAKKLTFNWPSSGTEFSFDLGGVLKGGEFANSMFMAEVKNYNTPSGLGPMYREYLAKCYIAAKLNNAITDHFMWITWHPFLVDSWTQLCTPDLIRKGITEQRNRILGDGSSEEDAKAWIDDDLCGGVADKLWVLVLSQKQEKLVITDEDRAIILYHETRGGRP</sequence>
<dbReference type="RefSeq" id="WP_203699551.1">
    <property type="nucleotide sequence ID" value="NZ_BAAALC010000010.1"/>
</dbReference>
<protein>
    <submittedName>
        <fullName evidence="1">Uncharacterized protein</fullName>
    </submittedName>
</protein>
<evidence type="ECO:0000313" key="2">
    <source>
        <dbReference type="Proteomes" id="UP000630887"/>
    </source>
</evidence>
<reference evidence="1 2" key="1">
    <citation type="submission" date="2021-01" db="EMBL/GenBank/DDBJ databases">
        <title>Whole genome shotgun sequence of Catellatospora coxensis NBRC 107359.</title>
        <authorList>
            <person name="Komaki H."/>
            <person name="Tamura T."/>
        </authorList>
    </citation>
    <scope>NUCLEOTIDE SEQUENCE [LARGE SCALE GENOMIC DNA]</scope>
    <source>
        <strain evidence="1 2">NBRC 107359</strain>
    </source>
</reference>
<accession>A0A8J3KZG7</accession>
<dbReference type="AlphaFoldDB" id="A0A8J3KZG7"/>
<dbReference type="Proteomes" id="UP000630887">
    <property type="component" value="Unassembled WGS sequence"/>
</dbReference>
<evidence type="ECO:0000313" key="1">
    <source>
        <dbReference type="EMBL" id="GIG11603.1"/>
    </source>
</evidence>
<keyword evidence="2" id="KW-1185">Reference proteome</keyword>
<name>A0A8J3KZG7_9ACTN</name>
<gene>
    <name evidence="1" type="ORF">Cco03nite_83030</name>
</gene>